<protein>
    <submittedName>
        <fullName evidence="4">HigA family addiction module antidote protein</fullName>
    </submittedName>
</protein>
<evidence type="ECO:0000256" key="1">
    <source>
        <dbReference type="ARBA" id="ARBA00007227"/>
    </source>
</evidence>
<evidence type="ECO:0000313" key="4">
    <source>
        <dbReference type="EMBL" id="MBM6498934.1"/>
    </source>
</evidence>
<dbReference type="PROSITE" id="PS50943">
    <property type="entry name" value="HTH_CROC1"/>
    <property type="match status" value="1"/>
</dbReference>
<dbReference type="EMBL" id="JACSOD020000460">
    <property type="protein sequence ID" value="MBM6498934.1"/>
    <property type="molecule type" value="Genomic_DNA"/>
</dbReference>
<dbReference type="SUPFAM" id="SSF47413">
    <property type="entry name" value="lambda repressor-like DNA-binding domains"/>
    <property type="match status" value="1"/>
</dbReference>
<dbReference type="InterPro" id="IPR010359">
    <property type="entry name" value="IrrE_HExxH"/>
</dbReference>
<keyword evidence="5" id="KW-1185">Reference proteome</keyword>
<reference evidence="4 5" key="1">
    <citation type="submission" date="2021-02" db="EMBL/GenBank/DDBJ databases">
        <authorList>
            <person name="Jung H.S."/>
            <person name="Chun B.H."/>
            <person name="Jeon C.O."/>
        </authorList>
    </citation>
    <scope>NUCLEOTIDE SEQUENCE [LARGE SCALE GENOMIC DNA]</scope>
    <source>
        <strain evidence="4 5">LMG 25203</strain>
    </source>
</reference>
<dbReference type="Gene3D" id="1.10.10.2910">
    <property type="match status" value="1"/>
</dbReference>
<dbReference type="CDD" id="cd00093">
    <property type="entry name" value="HTH_XRE"/>
    <property type="match status" value="1"/>
</dbReference>
<dbReference type="Proteomes" id="UP000759529">
    <property type="component" value="Unassembled WGS sequence"/>
</dbReference>
<sequence length="371" mass="43821">MATTQKLRPAIKFGPGYFIKEQMEYRSWTQEELAEVMGMTIKHINAILKDKQTITLDTAKVLAEVFDTSPQYWLNLDANYRLWLDSVPSEKEKQAELKANLYERMPIRDMIAKNWIPAFANVYELYDSLLDFWNTKKLDFDEWDKQITPLLARKSESFNQYKASYTYTWYHKAMIVASGYTVPKFDKKGLEELYNDLHNYTVKENGINQFLEKLNQLGVIFFVLPHLQKTYLDGAAFYYQNNPVIVYTARYKRIDNFWFTIAHEIAHILKHLDEKNTFFLDNFREEEVNDLETEANQLAAEKLKHQEIITYLKTKINYLSTTDIENCAKHLAIHPALIIGKLMFDKTLSYANQRLYNEEVLDLIDTKYLVK</sequence>
<evidence type="ECO:0000256" key="2">
    <source>
        <dbReference type="ARBA" id="ARBA00023125"/>
    </source>
</evidence>
<dbReference type="Pfam" id="PF01381">
    <property type="entry name" value="HTH_3"/>
    <property type="match status" value="1"/>
</dbReference>
<dbReference type="Pfam" id="PF06114">
    <property type="entry name" value="Peptidase_M78"/>
    <property type="match status" value="1"/>
</dbReference>
<evidence type="ECO:0000313" key="5">
    <source>
        <dbReference type="Proteomes" id="UP000759529"/>
    </source>
</evidence>
<comment type="similarity">
    <text evidence="1">Belongs to the short-chain fatty acyl-CoA assimilation regulator (ScfR) family.</text>
</comment>
<dbReference type="Gene3D" id="1.10.260.40">
    <property type="entry name" value="lambda repressor-like DNA-binding domains"/>
    <property type="match status" value="1"/>
</dbReference>
<dbReference type="InterPro" id="IPR001387">
    <property type="entry name" value="Cro/C1-type_HTH"/>
</dbReference>
<evidence type="ECO:0000259" key="3">
    <source>
        <dbReference type="PROSITE" id="PS50943"/>
    </source>
</evidence>
<dbReference type="RefSeq" id="WP_187657463.1">
    <property type="nucleotide sequence ID" value="NZ_JACSOD020000460.1"/>
</dbReference>
<organism evidence="4 5">
    <name type="scientific">Flavobacterium macrobrachii</name>
    <dbReference type="NCBI Taxonomy" id="591204"/>
    <lineage>
        <taxon>Bacteria</taxon>
        <taxon>Pseudomonadati</taxon>
        <taxon>Bacteroidota</taxon>
        <taxon>Flavobacteriia</taxon>
        <taxon>Flavobacteriales</taxon>
        <taxon>Flavobacteriaceae</taxon>
        <taxon>Flavobacterium</taxon>
    </lineage>
</organism>
<feature type="domain" description="HTH cro/C1-type" evidence="3">
    <location>
        <begin position="19"/>
        <end position="73"/>
    </location>
</feature>
<accession>A0ABS2CVD0</accession>
<dbReference type="PANTHER" id="PTHR36924">
    <property type="entry name" value="ANTITOXIN HIGA-1"/>
    <property type="match status" value="1"/>
</dbReference>
<keyword evidence="2" id="KW-0238">DNA-binding</keyword>
<name>A0ABS2CVD0_9FLAO</name>
<dbReference type="NCBIfam" id="TIGR02607">
    <property type="entry name" value="antidote_HigA"/>
    <property type="match status" value="1"/>
</dbReference>
<gene>
    <name evidence="4" type="ORF">H9X54_006405</name>
</gene>
<dbReference type="SMART" id="SM00530">
    <property type="entry name" value="HTH_XRE"/>
    <property type="match status" value="1"/>
</dbReference>
<dbReference type="PANTHER" id="PTHR36924:SF1">
    <property type="entry name" value="ANTITOXIN HIGA-1"/>
    <property type="match status" value="1"/>
</dbReference>
<proteinExistence type="inferred from homology"/>
<dbReference type="InterPro" id="IPR013430">
    <property type="entry name" value="Toxin_antidote_HigA"/>
</dbReference>
<dbReference type="InterPro" id="IPR010982">
    <property type="entry name" value="Lambda_DNA-bd_dom_sf"/>
</dbReference>
<comment type="caution">
    <text evidence="4">The sequence shown here is derived from an EMBL/GenBank/DDBJ whole genome shotgun (WGS) entry which is preliminary data.</text>
</comment>